<dbReference type="InterPro" id="IPR011990">
    <property type="entry name" value="TPR-like_helical_dom_sf"/>
</dbReference>
<dbReference type="Gene3D" id="1.25.40.10">
    <property type="entry name" value="Tetratricopeptide repeat domain"/>
    <property type="match status" value="1"/>
</dbReference>
<accession>A0A846YVA3</accession>
<evidence type="ECO:0000313" key="2">
    <source>
        <dbReference type="EMBL" id="NKY60929.1"/>
    </source>
</evidence>
<evidence type="ECO:0000313" key="3">
    <source>
        <dbReference type="Proteomes" id="UP000570678"/>
    </source>
</evidence>
<dbReference type="Pfam" id="PF13424">
    <property type="entry name" value="TPR_12"/>
    <property type="match status" value="1"/>
</dbReference>
<dbReference type="SUPFAM" id="SSF48452">
    <property type="entry name" value="TPR-like"/>
    <property type="match status" value="2"/>
</dbReference>
<dbReference type="Proteomes" id="UP000570678">
    <property type="component" value="Unassembled WGS sequence"/>
</dbReference>
<dbReference type="InterPro" id="IPR002182">
    <property type="entry name" value="NB-ARC"/>
</dbReference>
<dbReference type="Pfam" id="PF00931">
    <property type="entry name" value="NB-ARC"/>
    <property type="match status" value="1"/>
</dbReference>
<comment type="caution">
    <text evidence="2">The sequence shown here is derived from an EMBL/GenBank/DDBJ whole genome shotgun (WGS) entry which is preliminary data.</text>
</comment>
<dbReference type="InterPro" id="IPR027417">
    <property type="entry name" value="P-loop_NTPase"/>
</dbReference>
<dbReference type="SUPFAM" id="SSF52540">
    <property type="entry name" value="P-loop containing nucleoside triphosphate hydrolases"/>
    <property type="match status" value="1"/>
</dbReference>
<dbReference type="EMBL" id="JAAXOT010000031">
    <property type="protein sequence ID" value="NKY60929.1"/>
    <property type="molecule type" value="Genomic_DNA"/>
</dbReference>
<name>A0A846YVA3_9NOCA</name>
<feature type="domain" description="NB-ARC" evidence="1">
    <location>
        <begin position="63"/>
        <end position="213"/>
    </location>
</feature>
<dbReference type="AlphaFoldDB" id="A0A846YVA3"/>
<proteinExistence type="predicted"/>
<sequence length="662" mass="71103">MISLTGNQFHGDVTFMEVGDRSRPVVQLPEEAWQPIAEVDAPPGLDNLPVKPGAKFVGRAHELDRLDAVLSVPGQVVVQAVHGLGGIGKTTLVAHWAATRPHGHNPVRWITADTAAGVEQGLAKFAAALQPALAQALEVEQLADRALQWLATHSGWLLILDNVADPADIAEILARAGTGRIVITSRLASGWQPAAAVVRLDVLDAQEALALLTGILTASGPRDCDGAAELCAELGFLPLAIEQAGAYMAQNPLTTPRKYLQLLADYPAAVYSQVAVGADAERTVARVWRVTLDRITAAQPDAADLLRILAWYSSDAIPLALAHGLAVDPLTLDRALGVLTAYSMVISDPATATVSVHRLIQAIARTPDSSDPHRSSEEIDRAHRYAAASLLSALPDGRDPATWPAWRGLLPHIAVLAYYTPSDTAVTVRILDRTADFITDQGLTTLAITYLYRVVAHDEWALGRDHPNTLASRGSLAVAYTHAGRTDEAILLFEQTLADCERILGPDHPQTLTTRSNLAYAYNSAGRTTEAIPLYERTLTDSERILGPDHPDTMASRNNLASAYISVDRTTEAILLFEQALTGRERILGPDHPDTMASRNNLASAYASAGRTTEAIPLFERTLAGSERVLGGDDPDIALFHEHLTRLRILSRRSALPDGMGS</sequence>
<dbReference type="NCBIfam" id="NF040586">
    <property type="entry name" value="FxSxx_TPR"/>
    <property type="match status" value="1"/>
</dbReference>
<protein>
    <submittedName>
        <fullName evidence="2">Tetratricopeptide repeat protein</fullName>
    </submittedName>
</protein>
<evidence type="ECO:0000259" key="1">
    <source>
        <dbReference type="Pfam" id="PF00931"/>
    </source>
</evidence>
<dbReference type="PANTHER" id="PTHR46082">
    <property type="entry name" value="ATP/GTP-BINDING PROTEIN-RELATED"/>
    <property type="match status" value="1"/>
</dbReference>
<dbReference type="PANTHER" id="PTHR46082:SF6">
    <property type="entry name" value="AAA+ ATPASE DOMAIN-CONTAINING PROTEIN-RELATED"/>
    <property type="match status" value="1"/>
</dbReference>
<reference evidence="2 3" key="1">
    <citation type="submission" date="2020-04" db="EMBL/GenBank/DDBJ databases">
        <title>MicrobeNet Type strains.</title>
        <authorList>
            <person name="Nicholson A.C."/>
        </authorList>
    </citation>
    <scope>NUCLEOTIDE SEQUENCE [LARGE SCALE GENOMIC DNA]</scope>
    <source>
        <strain evidence="2 3">JCM 3332</strain>
    </source>
</reference>
<dbReference type="Gene3D" id="3.40.50.300">
    <property type="entry name" value="P-loop containing nucleotide triphosphate hydrolases"/>
    <property type="match status" value="1"/>
</dbReference>
<dbReference type="GO" id="GO:0043531">
    <property type="term" value="F:ADP binding"/>
    <property type="evidence" value="ECO:0007669"/>
    <property type="project" value="InterPro"/>
</dbReference>
<dbReference type="PRINTS" id="PR00364">
    <property type="entry name" value="DISEASERSIST"/>
</dbReference>
<dbReference type="InterPro" id="IPR053137">
    <property type="entry name" value="NLR-like"/>
</dbReference>
<keyword evidence="3" id="KW-1185">Reference proteome</keyword>
<dbReference type="Pfam" id="PF13374">
    <property type="entry name" value="TPR_10"/>
    <property type="match status" value="2"/>
</dbReference>
<dbReference type="RefSeq" id="WP_062980272.1">
    <property type="nucleotide sequence ID" value="NZ_JAAXOT010000031.1"/>
</dbReference>
<gene>
    <name evidence="2" type="ORF">HGA15_33295</name>
</gene>
<organism evidence="2 3">
    <name type="scientific">Nocardia flavorosea</name>
    <dbReference type="NCBI Taxonomy" id="53429"/>
    <lineage>
        <taxon>Bacteria</taxon>
        <taxon>Bacillati</taxon>
        <taxon>Actinomycetota</taxon>
        <taxon>Actinomycetes</taxon>
        <taxon>Mycobacteriales</taxon>
        <taxon>Nocardiaceae</taxon>
        <taxon>Nocardia</taxon>
    </lineage>
</organism>